<dbReference type="GO" id="GO:0043165">
    <property type="term" value="P:Gram-negative-bacterium-type cell outer membrane assembly"/>
    <property type="evidence" value="ECO:0007669"/>
    <property type="project" value="InterPro"/>
</dbReference>
<dbReference type="Proteomes" id="UP001193501">
    <property type="component" value="Unassembled WGS sequence"/>
</dbReference>
<evidence type="ECO:0000313" key="3">
    <source>
        <dbReference type="Proteomes" id="UP001193501"/>
    </source>
</evidence>
<feature type="signal peptide" evidence="1">
    <location>
        <begin position="1"/>
        <end position="21"/>
    </location>
</feature>
<evidence type="ECO:0008006" key="4">
    <source>
        <dbReference type="Google" id="ProtNLM"/>
    </source>
</evidence>
<gene>
    <name evidence="2" type="ORF">GV832_13355</name>
</gene>
<sequence length="153" mass="16251">MWSSRRLFLLLALAGCGFTPAYGVKSPARALLGQVEVQAPKTRDDFDFVAAVEAQLGRATAPAYDLAYTVTTTQNGVGITVEGATTRYTVTGKLDYTLSKDGQRVTGGSVESFTAYSATGSTVAGLTAEADAHRRLMQDLADQVVRRLVMALP</sequence>
<dbReference type="Gene3D" id="3.30.160.150">
    <property type="entry name" value="Lipoprotein like domain"/>
    <property type="match status" value="1"/>
</dbReference>
<protein>
    <recommendedName>
        <fullName evidence="4">LPS-assembly lipoprotein</fullName>
    </recommendedName>
</protein>
<feature type="chain" id="PRO_5042168425" description="LPS-assembly lipoprotein" evidence="1">
    <location>
        <begin position="22"/>
        <end position="153"/>
    </location>
</feature>
<dbReference type="InterPro" id="IPR007485">
    <property type="entry name" value="LPS_assembly_LptE"/>
</dbReference>
<dbReference type="Pfam" id="PF04390">
    <property type="entry name" value="LptE"/>
    <property type="match status" value="1"/>
</dbReference>
<accession>A0AAE4YF71</accession>
<reference evidence="2" key="1">
    <citation type="submission" date="2020-01" db="EMBL/GenBank/DDBJ databases">
        <authorList>
            <person name="Chen W.-M."/>
        </authorList>
    </citation>
    <scope>NUCLEOTIDE SEQUENCE</scope>
    <source>
        <strain evidence="2">CYK-10</strain>
    </source>
</reference>
<proteinExistence type="predicted"/>
<comment type="caution">
    <text evidence="2">The sequence shown here is derived from an EMBL/GenBank/DDBJ whole genome shotgun (WGS) entry which is preliminary data.</text>
</comment>
<dbReference type="AlphaFoldDB" id="A0AAE4YF71"/>
<keyword evidence="1" id="KW-0732">Signal</keyword>
<name>A0AAE4YF71_9RHOB</name>
<dbReference type="RefSeq" id="WP_168775394.1">
    <property type="nucleotide sequence ID" value="NZ_JAABNR010000012.1"/>
</dbReference>
<dbReference type="GO" id="GO:0019867">
    <property type="term" value="C:outer membrane"/>
    <property type="evidence" value="ECO:0007669"/>
    <property type="project" value="InterPro"/>
</dbReference>
<dbReference type="EMBL" id="JAABNR010000012">
    <property type="protein sequence ID" value="NBZ88575.1"/>
    <property type="molecule type" value="Genomic_DNA"/>
</dbReference>
<evidence type="ECO:0000313" key="2">
    <source>
        <dbReference type="EMBL" id="NBZ88575.1"/>
    </source>
</evidence>
<keyword evidence="3" id="KW-1185">Reference proteome</keyword>
<evidence type="ECO:0000256" key="1">
    <source>
        <dbReference type="SAM" id="SignalP"/>
    </source>
</evidence>
<organism evidence="2 3">
    <name type="scientific">Stagnihabitans tardus</name>
    <dbReference type="NCBI Taxonomy" id="2699202"/>
    <lineage>
        <taxon>Bacteria</taxon>
        <taxon>Pseudomonadati</taxon>
        <taxon>Pseudomonadota</taxon>
        <taxon>Alphaproteobacteria</taxon>
        <taxon>Rhodobacterales</taxon>
        <taxon>Paracoccaceae</taxon>
        <taxon>Stagnihabitans</taxon>
    </lineage>
</organism>